<evidence type="ECO:0000313" key="4">
    <source>
        <dbReference type="WBParaSite" id="PDA_v2.g28941.t1"/>
    </source>
</evidence>
<organism evidence="3 4">
    <name type="scientific">Panagrolaimus davidi</name>
    <dbReference type="NCBI Taxonomy" id="227884"/>
    <lineage>
        <taxon>Eukaryota</taxon>
        <taxon>Metazoa</taxon>
        <taxon>Ecdysozoa</taxon>
        <taxon>Nematoda</taxon>
        <taxon>Chromadorea</taxon>
        <taxon>Rhabditida</taxon>
        <taxon>Tylenchina</taxon>
        <taxon>Panagrolaimomorpha</taxon>
        <taxon>Panagrolaimoidea</taxon>
        <taxon>Panagrolaimidae</taxon>
        <taxon>Panagrolaimus</taxon>
    </lineage>
</organism>
<dbReference type="AlphaFoldDB" id="A0A914QNI6"/>
<evidence type="ECO:0000256" key="2">
    <source>
        <dbReference type="SAM" id="Phobius"/>
    </source>
</evidence>
<protein>
    <submittedName>
        <fullName evidence="4">Uncharacterized protein</fullName>
    </submittedName>
</protein>
<proteinExistence type="predicted"/>
<name>A0A914QNI6_9BILA</name>
<sequence>MLLFANKVIIGICTERSSLLIPAEIFLGIKIAFTFLLSFILFISSRHIPENIVEKYKNVPMFHEIKNLVQHFFFAFALSVFICFCFEIYSFFVIRKARKWLTENAKTLTHPITESIEVIVYSNHPYNQHPHHQQQHYFREPLNDLFPQQRQIYYVNPTFQRNSISDISVAPPGYNEDVSWNNGQQSAMSQSQLQRIYNTPLPTTETHPNRTYQNIYPTAPPQSP</sequence>
<dbReference type="WBParaSite" id="PDA_v2.g28941.t1">
    <property type="protein sequence ID" value="PDA_v2.g28941.t1"/>
    <property type="gene ID" value="PDA_v2.g28941"/>
</dbReference>
<reference evidence="4" key="1">
    <citation type="submission" date="2022-11" db="UniProtKB">
        <authorList>
            <consortium name="WormBaseParasite"/>
        </authorList>
    </citation>
    <scope>IDENTIFICATION</scope>
</reference>
<keyword evidence="2" id="KW-0472">Membrane</keyword>
<feature type="transmembrane region" description="Helical" evidence="2">
    <location>
        <begin position="68"/>
        <end position="94"/>
    </location>
</feature>
<keyword evidence="3" id="KW-1185">Reference proteome</keyword>
<feature type="region of interest" description="Disordered" evidence="1">
    <location>
        <begin position="200"/>
        <end position="224"/>
    </location>
</feature>
<evidence type="ECO:0000256" key="1">
    <source>
        <dbReference type="SAM" id="MobiDB-lite"/>
    </source>
</evidence>
<keyword evidence="2" id="KW-1133">Transmembrane helix</keyword>
<keyword evidence="2" id="KW-0812">Transmembrane</keyword>
<feature type="compositionally biased region" description="Polar residues" evidence="1">
    <location>
        <begin position="200"/>
        <end position="216"/>
    </location>
</feature>
<evidence type="ECO:0000313" key="3">
    <source>
        <dbReference type="Proteomes" id="UP000887578"/>
    </source>
</evidence>
<feature type="transmembrane region" description="Helical" evidence="2">
    <location>
        <begin position="25"/>
        <end position="48"/>
    </location>
</feature>
<dbReference type="Proteomes" id="UP000887578">
    <property type="component" value="Unplaced"/>
</dbReference>
<accession>A0A914QNI6</accession>